<proteinExistence type="predicted"/>
<keyword evidence="3" id="KW-1185">Reference proteome</keyword>
<dbReference type="Proteomes" id="UP000053660">
    <property type="component" value="Unassembled WGS sequence"/>
</dbReference>
<evidence type="ECO:0000313" key="3">
    <source>
        <dbReference type="Proteomes" id="UP000053660"/>
    </source>
</evidence>
<name>A0A0B1S711_OESDE</name>
<dbReference type="GO" id="GO:0004252">
    <property type="term" value="F:serine-type endopeptidase activity"/>
    <property type="evidence" value="ECO:0007669"/>
    <property type="project" value="InterPro"/>
</dbReference>
<gene>
    <name evidence="2" type="ORF">OESDEN_19201</name>
</gene>
<dbReference type="InterPro" id="IPR009003">
    <property type="entry name" value="Peptidase_S1_PA"/>
</dbReference>
<sequence>VIKHYLEEHEFTIYAGSRCPQPGPCTPNRTEYEVINISVHPKYDICLNTTDIAVMELSQDVDENDAIPICTPKADTPLPKTLAAVGYGWDRKFNLKPSR</sequence>
<dbReference type="Gene3D" id="2.40.10.10">
    <property type="entry name" value="Trypsin-like serine proteases"/>
    <property type="match status" value="1"/>
</dbReference>
<feature type="non-terminal residue" evidence="2">
    <location>
        <position position="1"/>
    </location>
</feature>
<dbReference type="GO" id="GO:0006508">
    <property type="term" value="P:proteolysis"/>
    <property type="evidence" value="ECO:0007669"/>
    <property type="project" value="InterPro"/>
</dbReference>
<dbReference type="InterPro" id="IPR043504">
    <property type="entry name" value="Peptidase_S1_PA_chymotrypsin"/>
</dbReference>
<dbReference type="OrthoDB" id="5874784at2759"/>
<organism evidence="2 3">
    <name type="scientific">Oesophagostomum dentatum</name>
    <name type="common">Nodular worm</name>
    <dbReference type="NCBI Taxonomy" id="61180"/>
    <lineage>
        <taxon>Eukaryota</taxon>
        <taxon>Metazoa</taxon>
        <taxon>Ecdysozoa</taxon>
        <taxon>Nematoda</taxon>
        <taxon>Chromadorea</taxon>
        <taxon>Rhabditida</taxon>
        <taxon>Rhabditina</taxon>
        <taxon>Rhabditomorpha</taxon>
        <taxon>Strongyloidea</taxon>
        <taxon>Strongylidae</taxon>
        <taxon>Oesophagostomum</taxon>
    </lineage>
</organism>
<dbReference type="SUPFAM" id="SSF50494">
    <property type="entry name" value="Trypsin-like serine proteases"/>
    <property type="match status" value="1"/>
</dbReference>
<feature type="domain" description="Peptidase S1" evidence="1">
    <location>
        <begin position="30"/>
        <end position="96"/>
    </location>
</feature>
<dbReference type="Pfam" id="PF00089">
    <property type="entry name" value="Trypsin"/>
    <property type="match status" value="1"/>
</dbReference>
<protein>
    <recommendedName>
        <fullName evidence="1">Peptidase S1 domain-containing protein</fullName>
    </recommendedName>
</protein>
<evidence type="ECO:0000313" key="2">
    <source>
        <dbReference type="EMBL" id="KHJ81113.1"/>
    </source>
</evidence>
<reference evidence="2 3" key="1">
    <citation type="submission" date="2014-03" db="EMBL/GenBank/DDBJ databases">
        <title>Draft genome of the hookworm Oesophagostomum dentatum.</title>
        <authorList>
            <person name="Mitreva M."/>
        </authorList>
    </citation>
    <scope>NUCLEOTIDE SEQUENCE [LARGE SCALE GENOMIC DNA]</scope>
    <source>
        <strain evidence="2 3">OD-Hann</strain>
    </source>
</reference>
<dbReference type="AlphaFoldDB" id="A0A0B1S711"/>
<evidence type="ECO:0000259" key="1">
    <source>
        <dbReference type="Pfam" id="PF00089"/>
    </source>
</evidence>
<accession>A0A0B1S711</accession>
<dbReference type="InterPro" id="IPR001254">
    <property type="entry name" value="Trypsin_dom"/>
</dbReference>
<dbReference type="EMBL" id="KN593977">
    <property type="protein sequence ID" value="KHJ81113.1"/>
    <property type="molecule type" value="Genomic_DNA"/>
</dbReference>